<feature type="region of interest" description="Disordered" evidence="10">
    <location>
        <begin position="1206"/>
        <end position="1275"/>
    </location>
</feature>
<feature type="repeat" description="ANK" evidence="8">
    <location>
        <begin position="830"/>
        <end position="862"/>
    </location>
</feature>
<feature type="region of interest" description="Disordered" evidence="10">
    <location>
        <begin position="57"/>
        <end position="160"/>
    </location>
</feature>
<evidence type="ECO:0000256" key="10">
    <source>
        <dbReference type="SAM" id="MobiDB-lite"/>
    </source>
</evidence>
<dbReference type="PROSITE" id="PS50088">
    <property type="entry name" value="ANK_REPEAT"/>
    <property type="match status" value="3"/>
</dbReference>
<dbReference type="GO" id="GO:0043197">
    <property type="term" value="C:dendritic spine"/>
    <property type="evidence" value="ECO:0007669"/>
    <property type="project" value="TreeGrafter"/>
</dbReference>
<keyword evidence="3 9" id="KW-0802">TPR repeat</keyword>
<dbReference type="EMBL" id="VCAZ01000124">
    <property type="protein sequence ID" value="TSV28425.1"/>
    <property type="molecule type" value="Genomic_DNA"/>
</dbReference>
<evidence type="ECO:0000256" key="9">
    <source>
        <dbReference type="PROSITE-ProRule" id="PRU00339"/>
    </source>
</evidence>
<dbReference type="InterPro" id="IPR058056">
    <property type="entry name" value="WH_TANC1/2"/>
</dbReference>
<dbReference type="Gene3D" id="1.25.40.20">
    <property type="entry name" value="Ankyrin repeat-containing domain"/>
    <property type="match status" value="2"/>
</dbReference>
<evidence type="ECO:0000256" key="4">
    <source>
        <dbReference type="ARBA" id="ARBA00023018"/>
    </source>
</evidence>
<evidence type="ECO:0000256" key="1">
    <source>
        <dbReference type="ARBA" id="ARBA00022553"/>
    </source>
</evidence>
<feature type="region of interest" description="Disordered" evidence="10">
    <location>
        <begin position="1288"/>
        <end position="1323"/>
    </location>
</feature>
<evidence type="ECO:0000259" key="12">
    <source>
        <dbReference type="Pfam" id="PF25521"/>
    </source>
</evidence>
<dbReference type="InterPro" id="IPR036770">
    <property type="entry name" value="Ankyrin_rpt-contain_sf"/>
</dbReference>
<dbReference type="InterPro" id="IPR050889">
    <property type="entry name" value="Dendritic_Spine_Reg/Scaffold"/>
</dbReference>
<sequence>MDVRKVCTRSTWLRSKRPRPYERSRFSSSSSSLLRRWMSRLCCASRACSSSLSASDQSLLHPSCCTRPRGAQGMVGDANNSRTKEYQQEEWEQAEEDKEEEEEVDVEEYDADNNNDDANVYENEEEEEEVNVDVNECEPKDKEERGEDSQDLGPPPSVDEAANTLMTRLGFLLGDKSTEGSDRAGYGFEELAESQAVSMTQRISPCSSLASSSASPPPGSPCSTLPAGGPGSSGVYGSITSPTSTLESRDSGIIATLTSYSENADRGGKHTDGSRLKLRQTGKSSGGDSFLYRVDENMAASTYSLNKIPERSLEHSASHSAQSIPLYLMPRPNSVAVRFAPYRAPDITLKPLLFEVPSVTPDSVFTGREWLFQEVDSQLRGGEATNRGVVIVGNVDGDTLPLNQPQSAYGTLVGGSSCPGTPEIRRRQDEALRRLASQPHLQSLLSLRSCVQEPITAFTRGLLEPLQTLHRERKVACDEDLIVLIDGLNEAEFHKPDYGDTIVSFLCKTIERFPPWLKLVVTVRTSLQDITRQLPFHRISLDRLDESDAIDSDLQGYILHRLHSSQEIQNNVALNGKLDNAAFSKLSAHLKGLSRGSYLYLKLTLDLIEKGYLVLKSSSYKVVPVSLAEVYLLLLNMRFATQSSFERVLPLLNVAVASLHPLTDEQMLSAVNAGVIRGTVLQWDDFQQRAELLAPFLMKRRDGTRMFVHASFREWLIWREDGEKTKFLCDPRSEGLSKKVGVSSSVLQGLWVSYSTDGLSAAFSSLRNLYTHPHHIKVSRLLLMGGANLNYRTEVLNNAPVLCVYAHLGYVEMVALLLEFGADVNGASESGLTPLGYAAAAGHLTIITTLCSKNAKVSALTAAAGRGKLDMCKMLLEQGAAVCQSNRRGIVPLFSAVRQGHWQIVELLQTHGADVNMADKQGRTPLMVAASEGHLATAEFLLEQGCRNTSVVVALLKKGAKIGPATWAMATSKPDIMIVLLSKLIEEGDGFYKKGKVKEAAQRYQYALKKFPREGFTDDLKSFRELKVSLLLNLSRCRRKMNDFGMAEEFASRALELKPKSYEAFYARARAKRSSRQFHAALEDLNEAIHMCPNNREIQRLLQRVEEECRQVTQQQQLDPPPSPPHEQAPAMLSYPPQLEPRLNDMEPVQDLFEEDEEYLERDMDGLPLAVTAEPNSSSSGLPVIQNMPPSPSHLPYLSGGASIGQAYDLRPCPPSMSSPTRQGYQSTSPALSPTHQTSHYRPSPPHTSPAHQASSSSSSSSYHFSPPPSPLRRGAYTSENAAIYRPQSASVSANRYQQEAHSGRPKSPLAKMGSQRSLQQQTQWLQPAKAQIVRTNQTSGSVHSATYSHVAQSMRGHVTGDVDELEEVIGYSSPLQIQGSVYIEEELPQRPSHAYRPSITAPRYGQMAPQISRSQSAAYYPVQPHEIERQPQLSSPEHAHGLRRPLSATGPTPRPLIHSQSTGLRFSPSSSSLAGGSTTNLGPGFRPSTSAQQMEIPLNLTYEGGYSDDLSPVSPPQGTDMRILGGTYPGEALRARSTPFMGIIDKTARTHQFLQQPSSSSSSSRTWAVSSLDTVVSGPASTGNMTYGHLAFYNRTNNAHNGHLVEDDYYRPDNTGRVSQAPTYPDIKVARTLPVSQAYQDSDFRHVLHGEHQGEFVDCVVPVSEGSGTGVVSVQEEVLRLGGTVVSVQGGEFGDCVGPVQEVWGLCGSCSGVFGDCVVPVQKHVLTWECGESDERLEQCGVICASEQWKWKREVSRQLVNYRNFPGFEAGSVVIELTCRILEVLPLCVCSYMPCPAGEARGHGGREDRQILKPASFCSPGVLLIKAAVESKSLNFFQL</sequence>
<name>A0A556V597_BAGYA</name>
<evidence type="ECO:0000256" key="3">
    <source>
        <dbReference type="ARBA" id="ARBA00022803"/>
    </source>
</evidence>
<dbReference type="PRINTS" id="PR01415">
    <property type="entry name" value="ANKYRIN"/>
</dbReference>
<dbReference type="InterPro" id="IPR019734">
    <property type="entry name" value="TPR_rpt"/>
</dbReference>
<dbReference type="PANTHER" id="PTHR24166:SF21">
    <property type="entry name" value="PROTEIN TANC2"/>
    <property type="match status" value="1"/>
</dbReference>
<feature type="compositionally biased region" description="Acidic residues" evidence="10">
    <location>
        <begin position="122"/>
        <end position="131"/>
    </location>
</feature>
<feature type="region of interest" description="Disordered" evidence="10">
    <location>
        <begin position="1429"/>
        <end position="1490"/>
    </location>
</feature>
<feature type="repeat" description="TPR" evidence="9">
    <location>
        <begin position="1028"/>
        <end position="1061"/>
    </location>
</feature>
<dbReference type="Pfam" id="PF12796">
    <property type="entry name" value="Ank_2"/>
    <property type="match status" value="2"/>
</dbReference>
<evidence type="ECO:0000313" key="14">
    <source>
        <dbReference type="Proteomes" id="UP000319801"/>
    </source>
</evidence>
<keyword evidence="1" id="KW-0597">Phosphoprotein</keyword>
<evidence type="ECO:0000256" key="6">
    <source>
        <dbReference type="ARBA" id="ARBA00034110"/>
    </source>
</evidence>
<dbReference type="Pfam" id="PF25520">
    <property type="entry name" value="AAA_lid_TANC1"/>
    <property type="match status" value="1"/>
</dbReference>
<feature type="compositionally biased region" description="Low complexity" evidence="10">
    <location>
        <begin position="1249"/>
        <end position="1265"/>
    </location>
</feature>
<dbReference type="SMART" id="SM00028">
    <property type="entry name" value="TPR"/>
    <property type="match status" value="3"/>
</dbReference>
<comment type="caution">
    <text evidence="13">The sequence shown here is derived from an EMBL/GenBank/DDBJ whole genome shotgun (WGS) entry which is preliminary data.</text>
</comment>
<evidence type="ECO:0000256" key="5">
    <source>
        <dbReference type="ARBA" id="ARBA00023043"/>
    </source>
</evidence>
<keyword evidence="5 8" id="KW-0040">ANK repeat</keyword>
<dbReference type="Proteomes" id="UP000319801">
    <property type="component" value="Unassembled WGS sequence"/>
</dbReference>
<dbReference type="InterPro" id="IPR011990">
    <property type="entry name" value="TPR-like_helical_dom_sf"/>
</dbReference>
<feature type="compositionally biased region" description="Polar residues" evidence="10">
    <location>
        <begin position="1218"/>
        <end position="1241"/>
    </location>
</feature>
<feature type="region of interest" description="Disordered" evidence="10">
    <location>
        <begin position="263"/>
        <end position="290"/>
    </location>
</feature>
<comment type="subcellular location">
    <subcellularLocation>
        <location evidence="6">Postsynapse</location>
    </subcellularLocation>
</comment>
<feature type="region of interest" description="Disordered" evidence="10">
    <location>
        <begin position="1111"/>
        <end position="1143"/>
    </location>
</feature>
<gene>
    <name evidence="13" type="ORF">Baya_13144</name>
</gene>
<feature type="compositionally biased region" description="Polar residues" evidence="10">
    <location>
        <begin position="1288"/>
        <end position="1301"/>
    </location>
</feature>
<dbReference type="PROSITE" id="PS50005">
    <property type="entry name" value="TPR"/>
    <property type="match status" value="2"/>
</dbReference>
<feature type="region of interest" description="Disordered" evidence="10">
    <location>
        <begin position="207"/>
        <end position="250"/>
    </location>
</feature>
<evidence type="ECO:0000256" key="2">
    <source>
        <dbReference type="ARBA" id="ARBA00022737"/>
    </source>
</evidence>
<dbReference type="InterPro" id="IPR002110">
    <property type="entry name" value="Ankyrin_rpt"/>
</dbReference>
<feature type="compositionally biased region" description="Basic and acidic residues" evidence="10">
    <location>
        <begin position="137"/>
        <end position="148"/>
    </location>
</feature>
<dbReference type="SUPFAM" id="SSF48403">
    <property type="entry name" value="Ankyrin repeat"/>
    <property type="match status" value="1"/>
</dbReference>
<evidence type="ECO:0000259" key="11">
    <source>
        <dbReference type="Pfam" id="PF25520"/>
    </source>
</evidence>
<dbReference type="PROSITE" id="PS50297">
    <property type="entry name" value="ANK_REP_REGION"/>
    <property type="match status" value="2"/>
</dbReference>
<organism evidence="13 14">
    <name type="scientific">Bagarius yarrelli</name>
    <name type="common">Goonch</name>
    <name type="synonym">Bagrus yarrelli</name>
    <dbReference type="NCBI Taxonomy" id="175774"/>
    <lineage>
        <taxon>Eukaryota</taxon>
        <taxon>Metazoa</taxon>
        <taxon>Chordata</taxon>
        <taxon>Craniata</taxon>
        <taxon>Vertebrata</taxon>
        <taxon>Euteleostomi</taxon>
        <taxon>Actinopterygii</taxon>
        <taxon>Neopterygii</taxon>
        <taxon>Teleostei</taxon>
        <taxon>Ostariophysi</taxon>
        <taxon>Siluriformes</taxon>
        <taxon>Sisoridae</taxon>
        <taxon>Sisorinae</taxon>
        <taxon>Bagarius</taxon>
    </lineage>
</organism>
<feature type="compositionally biased region" description="Low complexity" evidence="10">
    <location>
        <begin position="1462"/>
        <end position="1483"/>
    </location>
</feature>
<dbReference type="GO" id="GO:0061001">
    <property type="term" value="P:regulation of dendritic spine morphogenesis"/>
    <property type="evidence" value="ECO:0007669"/>
    <property type="project" value="TreeGrafter"/>
</dbReference>
<reference evidence="13 14" key="1">
    <citation type="journal article" date="2019" name="Genome Biol. Evol.">
        <title>Whole-Genome Sequencing of the Giant Devil Catfish, Bagarius yarrelli.</title>
        <authorList>
            <person name="Jiang W."/>
            <person name="Lv Y."/>
            <person name="Cheng L."/>
            <person name="Yang K."/>
            <person name="Chao B."/>
            <person name="Wang X."/>
            <person name="Li Y."/>
            <person name="Pan X."/>
            <person name="You X."/>
            <person name="Zhang Y."/>
            <person name="Yang J."/>
            <person name="Li J."/>
            <person name="Zhang X."/>
            <person name="Liu S."/>
            <person name="Sun C."/>
            <person name="Yang J."/>
            <person name="Shi Q."/>
        </authorList>
    </citation>
    <scope>NUCLEOTIDE SEQUENCE [LARGE SCALE GENOMIC DNA]</scope>
    <source>
        <strain evidence="13">JWS20170419001</strain>
        <tissue evidence="13">Muscle</tissue>
    </source>
</reference>
<dbReference type="SUPFAM" id="SSF48452">
    <property type="entry name" value="TPR-like"/>
    <property type="match status" value="1"/>
</dbReference>
<accession>A0A556V597</accession>
<dbReference type="InterPro" id="IPR058018">
    <property type="entry name" value="AAA_lid_TANC1/2"/>
</dbReference>
<feature type="domain" description="TANC1/2-like AAA+ ATPase lid" evidence="11">
    <location>
        <begin position="542"/>
        <end position="636"/>
    </location>
</feature>
<feature type="compositionally biased region" description="Acidic residues" evidence="10">
    <location>
        <begin position="88"/>
        <end position="115"/>
    </location>
</feature>
<dbReference type="PANTHER" id="PTHR24166">
    <property type="entry name" value="ROLLING PEBBLES, ISOFORM B"/>
    <property type="match status" value="1"/>
</dbReference>
<keyword evidence="14" id="KW-1185">Reference proteome</keyword>
<dbReference type="Gene3D" id="1.25.40.10">
    <property type="entry name" value="Tetratricopeptide repeat domain"/>
    <property type="match status" value="1"/>
</dbReference>
<evidence type="ECO:0000256" key="7">
    <source>
        <dbReference type="ARBA" id="ARBA00038259"/>
    </source>
</evidence>
<evidence type="ECO:0000313" key="13">
    <source>
        <dbReference type="EMBL" id="TSV28425.1"/>
    </source>
</evidence>
<feature type="repeat" description="ANK" evidence="8">
    <location>
        <begin position="888"/>
        <end position="920"/>
    </location>
</feature>
<comment type="similarity">
    <text evidence="7">Belongs to the TANC family.</text>
</comment>
<keyword evidence="4" id="KW-0770">Synapse</keyword>
<feature type="compositionally biased region" description="Basic and acidic residues" evidence="10">
    <location>
        <begin position="263"/>
        <end position="275"/>
    </location>
</feature>
<dbReference type="SMART" id="SM00248">
    <property type="entry name" value="ANK"/>
    <property type="match status" value="5"/>
</dbReference>
<feature type="repeat" description="TPR" evidence="9">
    <location>
        <begin position="1062"/>
        <end position="1095"/>
    </location>
</feature>
<dbReference type="Pfam" id="PF25521">
    <property type="entry name" value="WHD_TANC1"/>
    <property type="match status" value="1"/>
</dbReference>
<feature type="repeat" description="ANK" evidence="8">
    <location>
        <begin position="921"/>
        <end position="945"/>
    </location>
</feature>
<evidence type="ECO:0000256" key="8">
    <source>
        <dbReference type="PROSITE-ProRule" id="PRU00023"/>
    </source>
</evidence>
<keyword evidence="2" id="KW-0677">Repeat</keyword>
<feature type="domain" description="TANC1/2-like winged helix" evidence="12">
    <location>
        <begin position="638"/>
        <end position="733"/>
    </location>
</feature>
<protein>
    <submittedName>
        <fullName evidence="13">Protein TANC2</fullName>
    </submittedName>
</protein>
<dbReference type="OrthoDB" id="5958958at2759"/>
<proteinExistence type="inferred from homology"/>